<dbReference type="Pfam" id="PF00643">
    <property type="entry name" value="zf-B_box"/>
    <property type="match status" value="2"/>
</dbReference>
<dbReference type="AlphaFoldDB" id="A0A834WSG9"/>
<evidence type="ECO:0000313" key="13">
    <source>
        <dbReference type="Proteomes" id="UP000634136"/>
    </source>
</evidence>
<dbReference type="PANTHER" id="PTHR31832">
    <property type="entry name" value="B-BOX ZINC FINGER PROTEIN 22"/>
    <property type="match status" value="1"/>
</dbReference>
<keyword evidence="6" id="KW-0805">Transcription regulation</keyword>
<feature type="domain" description="B box-type" evidence="11">
    <location>
        <begin position="84"/>
        <end position="131"/>
    </location>
</feature>
<dbReference type="EMBL" id="JAAIUW010000005">
    <property type="protein sequence ID" value="KAF7829609.1"/>
    <property type="molecule type" value="Genomic_DNA"/>
</dbReference>
<dbReference type="InterPro" id="IPR049808">
    <property type="entry name" value="CONSTANS-like_Bbox1"/>
</dbReference>
<sequence length="309" mass="34156">MVEQSGYPNLTVPHISKTHNIESEHLWISKLMKIQCDVCNNHEASLFCTADEAALCDACDHRVHHANKLASKHHRFSLHRPCSNQSTLCDVCLERRAFMFCQQDRAILCSDCDMAIHSANEHTQKHDRFLLSGIKLSSAAKLYSSSTCNLPASDSLSNLNSVSSSIITKTSPSTINKAVPTNQASVSTSSISEYLMETLPGWQLDDFLDSSSLPFAFSKGDDMLGLLDADVIEGNMGSLSPESMGIWVPQAPAPSPLYTAQQVIRFQERETKQVTNIEALRSRSTRDDNYLVPQISPPSNASKRPRLLC</sequence>
<protein>
    <submittedName>
        <fullName evidence="12">B-box zinc finger protein 21</fullName>
    </submittedName>
</protein>
<keyword evidence="5" id="KW-0862">Zinc</keyword>
<accession>A0A834WSG9</accession>
<keyword evidence="8" id="KW-0539">Nucleus</keyword>
<keyword evidence="2" id="KW-0479">Metal-binding</keyword>
<evidence type="ECO:0000256" key="10">
    <source>
        <dbReference type="SAM" id="MobiDB-lite"/>
    </source>
</evidence>
<dbReference type="GO" id="GO:0009640">
    <property type="term" value="P:photomorphogenesis"/>
    <property type="evidence" value="ECO:0007669"/>
    <property type="project" value="TreeGrafter"/>
</dbReference>
<comment type="caution">
    <text evidence="12">The sequence shown here is derived from an EMBL/GenBank/DDBJ whole genome shotgun (WGS) entry which is preliminary data.</text>
</comment>
<evidence type="ECO:0000256" key="4">
    <source>
        <dbReference type="ARBA" id="ARBA00022771"/>
    </source>
</evidence>
<dbReference type="SMART" id="SM00336">
    <property type="entry name" value="BBOX"/>
    <property type="match status" value="2"/>
</dbReference>
<dbReference type="InterPro" id="IPR000315">
    <property type="entry name" value="Znf_B-box"/>
</dbReference>
<dbReference type="Gene3D" id="3.30.160.60">
    <property type="entry name" value="Classic Zinc Finger"/>
    <property type="match status" value="1"/>
</dbReference>
<keyword evidence="7" id="KW-0804">Transcription</keyword>
<evidence type="ECO:0000256" key="3">
    <source>
        <dbReference type="ARBA" id="ARBA00022737"/>
    </source>
</evidence>
<comment type="subcellular location">
    <subcellularLocation>
        <location evidence="1">Nucleus</location>
    </subcellularLocation>
</comment>
<dbReference type="PROSITE" id="PS50119">
    <property type="entry name" value="ZF_BBOX"/>
    <property type="match status" value="2"/>
</dbReference>
<dbReference type="PANTHER" id="PTHR31832:SF52">
    <property type="entry name" value="B-BOX ZINC FINGER PROTEIN 21"/>
    <property type="match status" value="1"/>
</dbReference>
<evidence type="ECO:0000256" key="6">
    <source>
        <dbReference type="ARBA" id="ARBA00023015"/>
    </source>
</evidence>
<keyword evidence="4 9" id="KW-0863">Zinc-finger</keyword>
<proteinExistence type="predicted"/>
<dbReference type="GO" id="GO:0005634">
    <property type="term" value="C:nucleus"/>
    <property type="evidence" value="ECO:0007669"/>
    <property type="project" value="UniProtKB-SubCell"/>
</dbReference>
<keyword evidence="13" id="KW-1185">Reference proteome</keyword>
<reference evidence="12" key="1">
    <citation type="submission" date="2020-09" db="EMBL/GenBank/DDBJ databases">
        <title>Genome-Enabled Discovery of Anthraquinone Biosynthesis in Senna tora.</title>
        <authorList>
            <person name="Kang S.-H."/>
            <person name="Pandey R.P."/>
            <person name="Lee C.-M."/>
            <person name="Sim J.-S."/>
            <person name="Jeong J.-T."/>
            <person name="Choi B.-S."/>
            <person name="Jung M."/>
            <person name="Ginzburg D."/>
            <person name="Zhao K."/>
            <person name="Won S.Y."/>
            <person name="Oh T.-J."/>
            <person name="Yu Y."/>
            <person name="Kim N.-H."/>
            <person name="Lee O.R."/>
            <person name="Lee T.-H."/>
            <person name="Bashyal P."/>
            <person name="Kim T.-S."/>
            <person name="Lee W.-H."/>
            <person name="Kawkins C."/>
            <person name="Kim C.-K."/>
            <person name="Kim J.S."/>
            <person name="Ahn B.O."/>
            <person name="Rhee S.Y."/>
            <person name="Sohng J.K."/>
        </authorList>
    </citation>
    <scope>NUCLEOTIDE SEQUENCE</scope>
    <source>
        <tissue evidence="12">Leaf</tissue>
    </source>
</reference>
<feature type="domain" description="B box-type" evidence="11">
    <location>
        <begin position="31"/>
        <end position="78"/>
    </location>
</feature>
<organism evidence="12 13">
    <name type="scientific">Senna tora</name>
    <dbReference type="NCBI Taxonomy" id="362788"/>
    <lineage>
        <taxon>Eukaryota</taxon>
        <taxon>Viridiplantae</taxon>
        <taxon>Streptophyta</taxon>
        <taxon>Embryophyta</taxon>
        <taxon>Tracheophyta</taxon>
        <taxon>Spermatophyta</taxon>
        <taxon>Magnoliopsida</taxon>
        <taxon>eudicotyledons</taxon>
        <taxon>Gunneridae</taxon>
        <taxon>Pentapetalae</taxon>
        <taxon>rosids</taxon>
        <taxon>fabids</taxon>
        <taxon>Fabales</taxon>
        <taxon>Fabaceae</taxon>
        <taxon>Caesalpinioideae</taxon>
        <taxon>Cassia clade</taxon>
        <taxon>Senna</taxon>
    </lineage>
</organism>
<dbReference type="FunFam" id="3.30.160.60:FF:000856">
    <property type="entry name" value="B-box zinc finger protein 21"/>
    <property type="match status" value="1"/>
</dbReference>
<feature type="region of interest" description="Disordered" evidence="10">
    <location>
        <begin position="288"/>
        <end position="309"/>
    </location>
</feature>
<dbReference type="GO" id="GO:0008270">
    <property type="term" value="F:zinc ion binding"/>
    <property type="evidence" value="ECO:0007669"/>
    <property type="project" value="UniProtKB-KW"/>
</dbReference>
<keyword evidence="3" id="KW-0677">Repeat</keyword>
<dbReference type="OrthoDB" id="153872at2759"/>
<dbReference type="GO" id="GO:0000976">
    <property type="term" value="F:transcription cis-regulatory region binding"/>
    <property type="evidence" value="ECO:0007669"/>
    <property type="project" value="UniProtKB-ARBA"/>
</dbReference>
<evidence type="ECO:0000256" key="7">
    <source>
        <dbReference type="ARBA" id="ARBA00023163"/>
    </source>
</evidence>
<evidence type="ECO:0000259" key="11">
    <source>
        <dbReference type="PROSITE" id="PS50119"/>
    </source>
</evidence>
<dbReference type="GO" id="GO:0006355">
    <property type="term" value="P:regulation of DNA-templated transcription"/>
    <property type="evidence" value="ECO:0007669"/>
    <property type="project" value="TreeGrafter"/>
</dbReference>
<evidence type="ECO:0000256" key="9">
    <source>
        <dbReference type="PROSITE-ProRule" id="PRU00024"/>
    </source>
</evidence>
<evidence type="ECO:0000256" key="1">
    <source>
        <dbReference type="ARBA" id="ARBA00004123"/>
    </source>
</evidence>
<dbReference type="CDD" id="cd19821">
    <property type="entry name" value="Bbox1_BBX-like"/>
    <property type="match status" value="2"/>
</dbReference>
<evidence type="ECO:0000313" key="12">
    <source>
        <dbReference type="EMBL" id="KAF7829609.1"/>
    </source>
</evidence>
<name>A0A834WSG9_9FABA</name>
<dbReference type="Proteomes" id="UP000634136">
    <property type="component" value="Unassembled WGS sequence"/>
</dbReference>
<evidence type="ECO:0000256" key="5">
    <source>
        <dbReference type="ARBA" id="ARBA00022833"/>
    </source>
</evidence>
<evidence type="ECO:0000256" key="8">
    <source>
        <dbReference type="ARBA" id="ARBA00023242"/>
    </source>
</evidence>
<gene>
    <name evidence="12" type="ORF">G2W53_011942</name>
</gene>
<dbReference type="InterPro" id="IPR051979">
    <property type="entry name" value="B-box_zinc_finger"/>
</dbReference>
<evidence type="ECO:0000256" key="2">
    <source>
        <dbReference type="ARBA" id="ARBA00022723"/>
    </source>
</evidence>